<dbReference type="AlphaFoldDB" id="A0A4Y2HJ47"/>
<name>A0A4Y2HJ47_ARAVE</name>
<protein>
    <submittedName>
        <fullName evidence="1">Uncharacterized protein</fullName>
    </submittedName>
</protein>
<reference evidence="1 2" key="1">
    <citation type="journal article" date="2019" name="Sci. Rep.">
        <title>Orb-weaving spider Araneus ventricosus genome elucidates the spidroin gene catalogue.</title>
        <authorList>
            <person name="Kono N."/>
            <person name="Nakamura H."/>
            <person name="Ohtoshi R."/>
            <person name="Moran D.A.P."/>
            <person name="Shinohara A."/>
            <person name="Yoshida Y."/>
            <person name="Fujiwara M."/>
            <person name="Mori M."/>
            <person name="Tomita M."/>
            <person name="Arakawa K."/>
        </authorList>
    </citation>
    <scope>NUCLEOTIDE SEQUENCE [LARGE SCALE GENOMIC DNA]</scope>
</reference>
<dbReference type="Proteomes" id="UP000499080">
    <property type="component" value="Unassembled WGS sequence"/>
</dbReference>
<sequence>MSGDSEQAKRVCVEGVAMITDDEVASIASHTKCKEKRGNEEEVYFLQQQITYLLKLDETLTNKTVRSVCLIVLWHKSHWFGYAVPNECENGINVKRN</sequence>
<accession>A0A4Y2HJ47</accession>
<comment type="caution">
    <text evidence="1">The sequence shown here is derived from an EMBL/GenBank/DDBJ whole genome shotgun (WGS) entry which is preliminary data.</text>
</comment>
<keyword evidence="2" id="KW-1185">Reference proteome</keyword>
<evidence type="ECO:0000313" key="1">
    <source>
        <dbReference type="EMBL" id="GBM65053.1"/>
    </source>
</evidence>
<dbReference type="EMBL" id="BGPR01001957">
    <property type="protein sequence ID" value="GBM65053.1"/>
    <property type="molecule type" value="Genomic_DNA"/>
</dbReference>
<proteinExistence type="predicted"/>
<gene>
    <name evidence="1" type="ORF">AVEN_36734_1</name>
</gene>
<evidence type="ECO:0000313" key="2">
    <source>
        <dbReference type="Proteomes" id="UP000499080"/>
    </source>
</evidence>
<organism evidence="1 2">
    <name type="scientific">Araneus ventricosus</name>
    <name type="common">Orbweaver spider</name>
    <name type="synonym">Epeira ventricosa</name>
    <dbReference type="NCBI Taxonomy" id="182803"/>
    <lineage>
        <taxon>Eukaryota</taxon>
        <taxon>Metazoa</taxon>
        <taxon>Ecdysozoa</taxon>
        <taxon>Arthropoda</taxon>
        <taxon>Chelicerata</taxon>
        <taxon>Arachnida</taxon>
        <taxon>Araneae</taxon>
        <taxon>Araneomorphae</taxon>
        <taxon>Entelegynae</taxon>
        <taxon>Araneoidea</taxon>
        <taxon>Araneidae</taxon>
        <taxon>Araneus</taxon>
    </lineage>
</organism>